<evidence type="ECO:0000313" key="1">
    <source>
        <dbReference type="EMBL" id="APS00118.1"/>
    </source>
</evidence>
<protein>
    <submittedName>
        <fullName evidence="1">Uncharacterized protein</fullName>
    </submittedName>
</protein>
<reference evidence="1 2" key="1">
    <citation type="submission" date="2016-08" db="EMBL/GenBank/DDBJ databases">
        <title>Identification and validation of antigenic proteins from Pajaroellobacter abortibovis using de-novo genome sequence assembly and reverse vaccinology.</title>
        <authorList>
            <person name="Welly B.T."/>
            <person name="Miller M.R."/>
            <person name="Stott J.L."/>
            <person name="Blanchard M.T."/>
            <person name="Islas-Trejo A.D."/>
            <person name="O'Rourke S.M."/>
            <person name="Young A.E."/>
            <person name="Medrano J.F."/>
            <person name="Van Eenennaam A.L."/>
        </authorList>
    </citation>
    <scope>NUCLEOTIDE SEQUENCE [LARGE SCALE GENOMIC DNA]</scope>
    <source>
        <strain evidence="1 2">BTF92-0548A/99-0131</strain>
    </source>
</reference>
<sequence>MDDDVAGGVDEFDGKDASPAFFKGCWVSLAVDSPFFSEVEAGLGLLYKSAYHPPPLRIKFPPLTCRFAELALHRGQACKGASVIFWISSQAYWHWLQVYS</sequence>
<accession>A0A1L6MXJ4</accession>
<dbReference type="EMBL" id="CP016908">
    <property type="protein sequence ID" value="APS00118.1"/>
    <property type="molecule type" value="Genomic_DNA"/>
</dbReference>
<evidence type="ECO:0000313" key="2">
    <source>
        <dbReference type="Proteomes" id="UP000185544"/>
    </source>
</evidence>
<organism evidence="1 2">
    <name type="scientific">Pajaroellobacter abortibovis</name>
    <dbReference type="NCBI Taxonomy" id="1882918"/>
    <lineage>
        <taxon>Bacteria</taxon>
        <taxon>Pseudomonadati</taxon>
        <taxon>Myxococcota</taxon>
        <taxon>Polyangia</taxon>
        <taxon>Polyangiales</taxon>
        <taxon>Polyangiaceae</taxon>
    </lineage>
</organism>
<proteinExistence type="predicted"/>
<dbReference type="STRING" id="1882918.BCY86_05050"/>
<keyword evidence="2" id="KW-1185">Reference proteome</keyword>
<dbReference type="AlphaFoldDB" id="A0A1L6MXJ4"/>
<dbReference type="KEGG" id="pabo:BCY86_05050"/>
<gene>
    <name evidence="1" type="ORF">BCY86_05050</name>
</gene>
<name>A0A1L6MXJ4_9BACT</name>
<dbReference type="Proteomes" id="UP000185544">
    <property type="component" value="Chromosome"/>
</dbReference>